<dbReference type="EMBL" id="LMTZ01000137">
    <property type="protein sequence ID" value="KST63537.1"/>
    <property type="molecule type" value="Genomic_DNA"/>
</dbReference>
<proteinExistence type="predicted"/>
<dbReference type="GO" id="GO:0003688">
    <property type="term" value="F:DNA replication origin binding"/>
    <property type="evidence" value="ECO:0007669"/>
    <property type="project" value="InterPro"/>
</dbReference>
<protein>
    <recommendedName>
        <fullName evidence="2">Replication origin-binding protein domain-containing protein</fullName>
    </recommendedName>
</protein>
<comment type="caution">
    <text evidence="3">The sequence shown here is derived from an EMBL/GenBank/DDBJ whole genome shotgun (WGS) entry which is preliminary data.</text>
</comment>
<dbReference type="GO" id="GO:0005524">
    <property type="term" value="F:ATP binding"/>
    <property type="evidence" value="ECO:0007669"/>
    <property type="project" value="InterPro"/>
</dbReference>
<dbReference type="Proteomes" id="UP000053372">
    <property type="component" value="Unassembled WGS sequence"/>
</dbReference>
<evidence type="ECO:0000256" key="1">
    <source>
        <dbReference type="SAM" id="MobiDB-lite"/>
    </source>
</evidence>
<gene>
    <name evidence="3" type="ORF">BC008_13820</name>
</gene>
<keyword evidence="4" id="KW-1185">Reference proteome</keyword>
<sequence>MDRTRRGHGLAFARRDKNRFGSDRERETRRLQHEQLLAKIAAKKRQEEAKKSFTVEVAPSLPAEERHEYYQKILKELILDSESLEDLKRRGFTEEQIEKCGFKSIKRNQALKRKYPKNLPGISWNQKMLFVGGAGTIIPVRNADGYIVALQLRFHKLLDDSGRYRWVSTPQTAVLQTKEFGELPLAIYIPSSLKTFKIVFPEGTGHKPYLAAERLGAVAIGAAGGLHGSSPETLLDALAKIKSALKEVVTNFSSVKDYQGNWLKTQLHKSLELGLASETDSKKDTEEIRDTKLQEIDLADDNSQLKHKLCDELDNVAFEDKSLAQALDDVKANGFSLDLEIVPDAGFALNSHVKRNLKNLAEILENVVKDGEGYNPIIVAEWNQICKNCGDIDELPELGVIRHLQLESFYNKYQTAFEDPQGYEKWAKDRITLTADIVQYERWLTIPKDIEKQCDILLIRKGLGGGKTQGLINFLLTQAAITLLIGYRNTLLNNTIKRSNEEGLSAAHIKAAKEFEQVIKGFNSKIRINLTGEDSLTKLWAGCADSFHKFNALIGHVGKYFTALDEIVSVLNHLKSGGTLKKRQQSAIAWVTETIENSAFSIMMDANLSDKEVEFIRKLFPEKRILVLDSIHEVSPRTFHFVETKSKKDYSRGSNHLPEHLVQIARQHKRVLWLSDSQRSCETANELFVKEGHKHFRLDRKTSSDELAKLFQEDPQNFIVTEQLDSASLSPSGESGLSIALFGYFDAVLFDIRGTVGVNTLTQMSARLRDTKVPIFVACPEFVNFTENICPHGIHKLNQVLLDKILWSIAQGTKVEPGLSETEFAKLALYEFAENALNDPWFIQSLQDSKQLVYEHQNLKLTLKTALLQQGNIIHDLIVEINAQTEGEFKETKEVIGMRHATKVHGSISIDIDTAQILSQTDQSYDVQCQVEKAFLMHRLPGIEHTTSWSPEFIYQISVKNPHFLEGRWRLHQLQDEELAKAEFINNNKHSFEEGFNPMEVWSNKSTKLEALREFGIKELIDGQTFTASSTQAFVDRYYKEQSWFNLIEISRAKQTRNENGKLANTKYVKVMADRFLGFFGLEAKSKKGKYENSYAIAVPEDFQDFIQDIDNCYKVRAENAISKAEKISLTELAQTEEEQRKQDIQGDIEHPAVLEQPIIYQETVSNNANSIYGGELPVNYIEEERQVTPLELNCNNNNNQSTVCRKAARAVHAQRADNTWFTPENQNWLAEGLCDCETPQDVNAIRGFAPVAALKSAARLLDENARAKVRELTKIANQNRNLGFGVS</sequence>
<evidence type="ECO:0000313" key="3">
    <source>
        <dbReference type="EMBL" id="KST63537.1"/>
    </source>
</evidence>
<organism evidence="3 4">
    <name type="scientific">Mastigocoleus testarum BC008</name>
    <dbReference type="NCBI Taxonomy" id="371196"/>
    <lineage>
        <taxon>Bacteria</taxon>
        <taxon>Bacillati</taxon>
        <taxon>Cyanobacteriota</taxon>
        <taxon>Cyanophyceae</taxon>
        <taxon>Nostocales</taxon>
        <taxon>Hapalosiphonaceae</taxon>
        <taxon>Mastigocoleus</taxon>
    </lineage>
</organism>
<feature type="domain" description="Replication origin-binding protein" evidence="2">
    <location>
        <begin position="439"/>
        <end position="628"/>
    </location>
</feature>
<name>A0A0V7ZGF6_9CYAN</name>
<accession>A0A0V7ZGF6</accession>
<feature type="region of interest" description="Disordered" evidence="1">
    <location>
        <begin position="1"/>
        <end position="28"/>
    </location>
</feature>
<dbReference type="GO" id="GO:0006260">
    <property type="term" value="P:DNA replication"/>
    <property type="evidence" value="ECO:0007669"/>
    <property type="project" value="InterPro"/>
</dbReference>
<feature type="compositionally biased region" description="Basic and acidic residues" evidence="1">
    <location>
        <begin position="13"/>
        <end position="28"/>
    </location>
</feature>
<reference evidence="3 4" key="1">
    <citation type="journal article" date="2015" name="Genome Announc.">
        <title>Draft Genome of the Euendolithic (true boring) Cyanobacterium Mastigocoleus testarum strain BC008.</title>
        <authorList>
            <person name="Guida B.S."/>
            <person name="Garcia-Pichel F."/>
        </authorList>
    </citation>
    <scope>NUCLEOTIDE SEQUENCE [LARGE SCALE GENOMIC DNA]</scope>
    <source>
        <strain evidence="3 4">BC008</strain>
    </source>
</reference>
<dbReference type="InterPro" id="IPR003450">
    <property type="entry name" value="Replication_origin-bd"/>
</dbReference>
<evidence type="ECO:0000313" key="4">
    <source>
        <dbReference type="Proteomes" id="UP000053372"/>
    </source>
</evidence>
<evidence type="ECO:0000259" key="2">
    <source>
        <dbReference type="Pfam" id="PF02399"/>
    </source>
</evidence>
<dbReference type="Pfam" id="PF02399">
    <property type="entry name" value="Herpes_ori_bp"/>
    <property type="match status" value="1"/>
</dbReference>
<dbReference type="RefSeq" id="WP_058184399.1">
    <property type="nucleotide sequence ID" value="NZ_LMTZ01000137.1"/>
</dbReference>